<protein>
    <submittedName>
        <fullName evidence="1">Uncharacterized protein</fullName>
    </submittedName>
</protein>
<dbReference type="Proteomes" id="UP000694240">
    <property type="component" value="Chromosome 12"/>
</dbReference>
<evidence type="ECO:0000313" key="2">
    <source>
        <dbReference type="Proteomes" id="UP000694240"/>
    </source>
</evidence>
<comment type="caution">
    <text evidence="1">The sequence shown here is derived from an EMBL/GenBank/DDBJ whole genome shotgun (WGS) entry which is preliminary data.</text>
</comment>
<keyword evidence="2" id="KW-1185">Reference proteome</keyword>
<sequence>MSFQFRWSDPPSCAFQRLTIFVIPLGSKSISPNPVETSLKMQSPHLRCTIASIGCVRM</sequence>
<organism evidence="1 2">
    <name type="scientific">Arabidopsis thaliana x Arabidopsis arenosa</name>
    <dbReference type="NCBI Taxonomy" id="1240361"/>
    <lineage>
        <taxon>Eukaryota</taxon>
        <taxon>Viridiplantae</taxon>
        <taxon>Streptophyta</taxon>
        <taxon>Embryophyta</taxon>
        <taxon>Tracheophyta</taxon>
        <taxon>Spermatophyta</taxon>
        <taxon>Magnoliopsida</taxon>
        <taxon>eudicotyledons</taxon>
        <taxon>Gunneridae</taxon>
        <taxon>Pentapetalae</taxon>
        <taxon>rosids</taxon>
        <taxon>malvids</taxon>
        <taxon>Brassicales</taxon>
        <taxon>Brassicaceae</taxon>
        <taxon>Camelineae</taxon>
        <taxon>Arabidopsis</taxon>
    </lineage>
</organism>
<reference evidence="1 2" key="1">
    <citation type="submission" date="2020-12" db="EMBL/GenBank/DDBJ databases">
        <title>Concerted genomic and epigenomic changes stabilize Arabidopsis allopolyploids.</title>
        <authorList>
            <person name="Chen Z."/>
        </authorList>
    </citation>
    <scope>NUCLEOTIDE SEQUENCE [LARGE SCALE GENOMIC DNA]</scope>
    <source>
        <strain evidence="1">Allo738</strain>
        <tissue evidence="1">Leaf</tissue>
    </source>
</reference>
<accession>A0A8T1Y823</accession>
<proteinExistence type="predicted"/>
<gene>
    <name evidence="1" type="ORF">ISN45_Aa07g008060</name>
</gene>
<evidence type="ECO:0000313" key="1">
    <source>
        <dbReference type="EMBL" id="KAG7540629.1"/>
    </source>
</evidence>
<dbReference type="AlphaFoldDB" id="A0A8T1Y823"/>
<name>A0A8T1Y823_9BRAS</name>
<dbReference type="EMBL" id="JAEFBK010000012">
    <property type="protein sequence ID" value="KAG7540629.1"/>
    <property type="molecule type" value="Genomic_DNA"/>
</dbReference>